<dbReference type="OrthoDB" id="5870696at2"/>
<keyword evidence="5" id="KW-1185">Reference proteome</keyword>
<dbReference type="EMBL" id="CP007128">
    <property type="protein sequence ID" value="AHG88941.1"/>
    <property type="molecule type" value="Genomic_DNA"/>
</dbReference>
<dbReference type="InterPro" id="IPR004788">
    <property type="entry name" value="Ribose5P_isomerase_type_A"/>
</dbReference>
<dbReference type="InterPro" id="IPR050262">
    <property type="entry name" value="Ribose-5P_isomerase"/>
</dbReference>
<comment type="catalytic activity">
    <reaction evidence="1 3">
        <text>aldehydo-D-ribose 5-phosphate = D-ribulose 5-phosphate</text>
        <dbReference type="Rhea" id="RHEA:14657"/>
        <dbReference type="ChEBI" id="CHEBI:58121"/>
        <dbReference type="ChEBI" id="CHEBI:58273"/>
        <dbReference type="EC" id="5.3.1.6"/>
    </reaction>
</comment>
<gene>
    <name evidence="3" type="primary">rpiA</name>
    <name evidence="4" type="ORF">J421_1404</name>
</gene>
<dbReference type="HOGENOM" id="CLU_056590_1_2_0"/>
<dbReference type="SUPFAM" id="SSF100950">
    <property type="entry name" value="NagB/RpiA/CoA transferase-like"/>
    <property type="match status" value="1"/>
</dbReference>
<proteinExistence type="inferred from homology"/>
<dbReference type="InParanoid" id="W0RDQ8"/>
<organism evidence="4 5">
    <name type="scientific">Gemmatirosa kalamazoonensis</name>
    <dbReference type="NCBI Taxonomy" id="861299"/>
    <lineage>
        <taxon>Bacteria</taxon>
        <taxon>Pseudomonadati</taxon>
        <taxon>Gemmatimonadota</taxon>
        <taxon>Gemmatimonadia</taxon>
        <taxon>Gemmatimonadales</taxon>
        <taxon>Gemmatimonadaceae</taxon>
        <taxon>Gemmatirosa</taxon>
    </lineage>
</organism>
<dbReference type="RefSeq" id="WP_025410462.1">
    <property type="nucleotide sequence ID" value="NZ_CP007128.1"/>
</dbReference>
<comment type="function">
    <text evidence="3">Catalyzes the reversible conversion of ribose-5-phosphate to ribulose 5-phosphate.</text>
</comment>
<sequence length="223" mass="23240">MTTSQDLAKQDAARRAVDLVRSGMVLGLGTGSTAKLAVDEIGRRLAAGDLHDIVGVPTSEATERQAAALGIPLSTLDRHPRVELTIDGADEVDPHGRLIKGGGGALLREKIVATASRRLAIVVDASKLVERLGATFPVPIEVTPFGWTTHLDPIRALGGEPVLRARDGTPYRTDGGNLILDVTFAGGLADPEGVAAAIRARPGVVETGLFLGFSPEVIVGHAR</sequence>
<feature type="active site" description="Proton acceptor" evidence="3">
    <location>
        <position position="109"/>
    </location>
</feature>
<dbReference type="KEGG" id="gba:J421_1404"/>
<comment type="similarity">
    <text evidence="3">Belongs to the ribose 5-phosphate isomerase family.</text>
</comment>
<feature type="binding site" evidence="3">
    <location>
        <position position="127"/>
    </location>
    <ligand>
        <name>substrate</name>
    </ligand>
</feature>
<dbReference type="NCBIfam" id="NF001924">
    <property type="entry name" value="PRK00702.1"/>
    <property type="match status" value="1"/>
</dbReference>
<dbReference type="InterPro" id="IPR037171">
    <property type="entry name" value="NagB/RpiA_transferase-like"/>
</dbReference>
<dbReference type="UniPathway" id="UPA00115">
    <property type="reaction ID" value="UER00412"/>
</dbReference>
<feature type="binding site" evidence="3">
    <location>
        <begin position="30"/>
        <end position="33"/>
    </location>
    <ligand>
        <name>substrate</name>
    </ligand>
</feature>
<dbReference type="PANTHER" id="PTHR43748:SF3">
    <property type="entry name" value="RIBOSE-5-PHOSPHATE ISOMERASE 3, CHLOROPLASTIC-RELATED"/>
    <property type="match status" value="1"/>
</dbReference>
<dbReference type="InterPro" id="IPR020672">
    <property type="entry name" value="Ribose5P_isomerase_typA_subgr"/>
</dbReference>
<dbReference type="HAMAP" id="MF_00170">
    <property type="entry name" value="Rib_5P_isom_A"/>
    <property type="match status" value="1"/>
</dbReference>
<dbReference type="CDD" id="cd01398">
    <property type="entry name" value="RPI_A"/>
    <property type="match status" value="1"/>
</dbReference>
<dbReference type="Gene3D" id="3.30.70.260">
    <property type="match status" value="1"/>
</dbReference>
<evidence type="ECO:0000256" key="1">
    <source>
        <dbReference type="ARBA" id="ARBA00001713"/>
    </source>
</evidence>
<dbReference type="AlphaFoldDB" id="W0RDQ8"/>
<feature type="binding site" evidence="3">
    <location>
        <begin position="87"/>
        <end position="90"/>
    </location>
    <ligand>
        <name>substrate</name>
    </ligand>
</feature>
<dbReference type="EC" id="5.3.1.6" evidence="3"/>
<dbReference type="FunFam" id="3.40.50.1360:FF:000001">
    <property type="entry name" value="Ribose-5-phosphate isomerase A"/>
    <property type="match status" value="1"/>
</dbReference>
<dbReference type="STRING" id="861299.J421_1404"/>
<evidence type="ECO:0000313" key="5">
    <source>
        <dbReference type="Proteomes" id="UP000019151"/>
    </source>
</evidence>
<comment type="pathway">
    <text evidence="3">Carbohydrate degradation; pentose phosphate pathway; D-ribose 5-phosphate from D-ribulose 5-phosphate (non-oxidative stage): step 1/1.</text>
</comment>
<dbReference type="PANTHER" id="PTHR43748">
    <property type="entry name" value="RIBOSE-5-PHOSPHATE ISOMERASE 3, CHLOROPLASTIC-RELATED"/>
    <property type="match status" value="1"/>
</dbReference>
<keyword evidence="2 3" id="KW-0413">Isomerase</keyword>
<name>W0RDQ8_9BACT</name>
<dbReference type="Proteomes" id="UP000019151">
    <property type="component" value="Chromosome"/>
</dbReference>
<dbReference type="Gene3D" id="3.40.50.1360">
    <property type="match status" value="1"/>
</dbReference>
<dbReference type="GO" id="GO:0004751">
    <property type="term" value="F:ribose-5-phosphate isomerase activity"/>
    <property type="evidence" value="ECO:0007669"/>
    <property type="project" value="UniProtKB-UniRule"/>
</dbReference>
<dbReference type="Pfam" id="PF06026">
    <property type="entry name" value="Rib_5-P_isom_A"/>
    <property type="match status" value="1"/>
</dbReference>
<feature type="binding site" evidence="3">
    <location>
        <begin position="100"/>
        <end position="103"/>
    </location>
    <ligand>
        <name>substrate</name>
    </ligand>
</feature>
<reference evidence="4 5" key="1">
    <citation type="journal article" date="2014" name="Genome Announc.">
        <title>Genome Sequence and Methylome of Soil Bacterium Gemmatirosa kalamazoonensis KBS708T, a Member of the Rarely Cultivated Gemmatimonadetes Phylum.</title>
        <authorList>
            <person name="Debruyn J.M."/>
            <person name="Radosevich M."/>
            <person name="Wommack K.E."/>
            <person name="Polson S.W."/>
            <person name="Hauser L.J."/>
            <person name="Fawaz M.N."/>
            <person name="Korlach J."/>
            <person name="Tsai Y.C."/>
        </authorList>
    </citation>
    <scope>NUCLEOTIDE SEQUENCE [LARGE SCALE GENOMIC DNA]</scope>
    <source>
        <strain evidence="4 5">KBS708</strain>
    </source>
</reference>
<dbReference type="GO" id="GO:0009052">
    <property type="term" value="P:pentose-phosphate shunt, non-oxidative branch"/>
    <property type="evidence" value="ECO:0007669"/>
    <property type="project" value="UniProtKB-UniRule"/>
</dbReference>
<dbReference type="PATRIC" id="fig|861299.3.peg.1427"/>
<comment type="subunit">
    <text evidence="3">Homodimer.</text>
</comment>
<evidence type="ECO:0000256" key="2">
    <source>
        <dbReference type="ARBA" id="ARBA00023235"/>
    </source>
</evidence>
<accession>W0RDQ8</accession>
<evidence type="ECO:0000313" key="4">
    <source>
        <dbReference type="EMBL" id="AHG88941.1"/>
    </source>
</evidence>
<evidence type="ECO:0000256" key="3">
    <source>
        <dbReference type="HAMAP-Rule" id="MF_00170"/>
    </source>
</evidence>
<dbReference type="eggNOG" id="COG0120">
    <property type="taxonomic scope" value="Bacteria"/>
</dbReference>
<protein>
    <recommendedName>
        <fullName evidence="3">Ribose-5-phosphate isomerase A</fullName>
        <ecNumber evidence="3">5.3.1.6</ecNumber>
    </recommendedName>
    <alternativeName>
        <fullName evidence="3">Phosphoriboisomerase A</fullName>
        <shortName evidence="3">PRI</shortName>
    </alternativeName>
</protein>
<dbReference type="SUPFAM" id="SSF75445">
    <property type="entry name" value="D-ribose-5-phosphate isomerase (RpiA), lid domain"/>
    <property type="match status" value="1"/>
</dbReference>
<dbReference type="NCBIfam" id="TIGR00021">
    <property type="entry name" value="rpiA"/>
    <property type="match status" value="1"/>
</dbReference>